<accession>A0A6C2UP79</accession>
<name>A0A6C2UP79_9BACT</name>
<dbReference type="Proteomes" id="UP000346198">
    <property type="component" value="Unassembled WGS sequence"/>
</dbReference>
<reference evidence="1 2" key="1">
    <citation type="submission" date="2019-04" db="EMBL/GenBank/DDBJ databases">
        <authorList>
            <person name="Van Vliet M D."/>
        </authorList>
    </citation>
    <scope>NUCLEOTIDE SEQUENCE [LARGE SCALE GENOMIC DNA]</scope>
    <source>
        <strain evidence="1 2">F21</strain>
    </source>
</reference>
<keyword evidence="2" id="KW-1185">Reference proteome</keyword>
<evidence type="ECO:0000313" key="1">
    <source>
        <dbReference type="EMBL" id="VGO21117.1"/>
    </source>
</evidence>
<organism evidence="1 2">
    <name type="scientific">Pontiella sulfatireligans</name>
    <dbReference type="NCBI Taxonomy" id="2750658"/>
    <lineage>
        <taxon>Bacteria</taxon>
        <taxon>Pseudomonadati</taxon>
        <taxon>Kiritimatiellota</taxon>
        <taxon>Kiritimatiellia</taxon>
        <taxon>Kiritimatiellales</taxon>
        <taxon>Pontiellaceae</taxon>
        <taxon>Pontiella</taxon>
    </lineage>
</organism>
<protein>
    <submittedName>
        <fullName evidence="1">Uncharacterized protein</fullName>
    </submittedName>
</protein>
<dbReference type="AlphaFoldDB" id="A0A6C2UP79"/>
<dbReference type="EMBL" id="CAAHFH010000002">
    <property type="protein sequence ID" value="VGO21117.1"/>
    <property type="molecule type" value="Genomic_DNA"/>
</dbReference>
<gene>
    <name evidence="1" type="ORF">SCARR_03187</name>
</gene>
<proteinExistence type="predicted"/>
<sequence length="51" mass="5698">MPMPSQSKIGTVKDDKNIVQQHALSNTGMLPFIRHPPHRLGIIPEPTFHIA</sequence>
<evidence type="ECO:0000313" key="2">
    <source>
        <dbReference type="Proteomes" id="UP000346198"/>
    </source>
</evidence>